<evidence type="ECO:0000313" key="3">
    <source>
        <dbReference type="RefSeq" id="XP_011307323.1"/>
    </source>
</evidence>
<feature type="transmembrane region" description="Helical" evidence="1">
    <location>
        <begin position="79"/>
        <end position="100"/>
    </location>
</feature>
<organism evidence="2 3">
    <name type="scientific">Fopius arisanus</name>
    <dbReference type="NCBI Taxonomy" id="64838"/>
    <lineage>
        <taxon>Eukaryota</taxon>
        <taxon>Metazoa</taxon>
        <taxon>Ecdysozoa</taxon>
        <taxon>Arthropoda</taxon>
        <taxon>Hexapoda</taxon>
        <taxon>Insecta</taxon>
        <taxon>Pterygota</taxon>
        <taxon>Neoptera</taxon>
        <taxon>Endopterygota</taxon>
        <taxon>Hymenoptera</taxon>
        <taxon>Apocrita</taxon>
        <taxon>Ichneumonoidea</taxon>
        <taxon>Braconidae</taxon>
        <taxon>Opiinae</taxon>
        <taxon>Fopius</taxon>
    </lineage>
</organism>
<dbReference type="OrthoDB" id="7696682at2759"/>
<name>A0A9R1TE12_9HYME</name>
<dbReference type="KEGG" id="fas:105269047"/>
<feature type="transmembrane region" description="Helical" evidence="1">
    <location>
        <begin position="41"/>
        <end position="58"/>
    </location>
</feature>
<keyword evidence="2" id="KW-1185">Reference proteome</keyword>
<dbReference type="RefSeq" id="XP_011307323.1">
    <property type="nucleotide sequence ID" value="XM_011309021.1"/>
</dbReference>
<keyword evidence="1" id="KW-0472">Membrane</keyword>
<sequence length="248" mass="29060">MSCLDILGSQVITTLLVPQEVFLLQHSVFREYGKVAVGPDFAHTFPSLVVIAALFVLTRRELDVNFKISNKPLEITIQICVIWIIINAGLWYWLIFQRIIYCWIWSHWTHEIQLPQPHVLWWQQVWQSFYPPPTSPSPVSADFISWILSMIISVIILHGCLHLRYWIKKCQNVIAQLADQLIWGLTCLRRKRKVLINSLDSDTIPEFTPKNEKIFCDECHSDISSEHTDQSEIYNKIRGSNMKRRIIF</sequence>
<keyword evidence="1" id="KW-1133">Transmembrane helix</keyword>
<dbReference type="Proteomes" id="UP000694866">
    <property type="component" value="Unplaced"/>
</dbReference>
<accession>A0A9R1TE12</accession>
<proteinExistence type="predicted"/>
<evidence type="ECO:0000256" key="1">
    <source>
        <dbReference type="SAM" id="Phobius"/>
    </source>
</evidence>
<gene>
    <name evidence="3" type="primary">LOC105269047</name>
</gene>
<dbReference type="GeneID" id="105269047"/>
<evidence type="ECO:0000313" key="2">
    <source>
        <dbReference type="Proteomes" id="UP000694866"/>
    </source>
</evidence>
<feature type="transmembrane region" description="Helical" evidence="1">
    <location>
        <begin position="143"/>
        <end position="161"/>
    </location>
</feature>
<protein>
    <submittedName>
        <fullName evidence="3">Uncharacterized protein</fullName>
    </submittedName>
</protein>
<dbReference type="AlphaFoldDB" id="A0A9R1TE12"/>
<keyword evidence="1" id="KW-0812">Transmembrane</keyword>
<reference evidence="3" key="1">
    <citation type="submission" date="2025-08" db="UniProtKB">
        <authorList>
            <consortium name="RefSeq"/>
        </authorList>
    </citation>
    <scope>IDENTIFICATION</scope>
    <source>
        <strain evidence="3">USDA-PBARC FA_bdor</strain>
        <tissue evidence="3">Whole organism</tissue>
    </source>
</reference>